<reference evidence="10" key="2">
    <citation type="submission" date="2015-01" db="EMBL/GenBank/DDBJ databases">
        <title>Evolutionary Origins and Diversification of the Mycorrhizal Mutualists.</title>
        <authorList>
            <consortium name="DOE Joint Genome Institute"/>
            <consortium name="Mycorrhizal Genomics Consortium"/>
            <person name="Kohler A."/>
            <person name="Kuo A."/>
            <person name="Nagy L.G."/>
            <person name="Floudas D."/>
            <person name="Copeland A."/>
            <person name="Barry K.W."/>
            <person name="Cichocki N."/>
            <person name="Veneault-Fourrey C."/>
            <person name="LaButti K."/>
            <person name="Lindquist E.A."/>
            <person name="Lipzen A."/>
            <person name="Lundell T."/>
            <person name="Morin E."/>
            <person name="Murat C."/>
            <person name="Riley R."/>
            <person name="Ohm R."/>
            <person name="Sun H."/>
            <person name="Tunlid A."/>
            <person name="Henrissat B."/>
            <person name="Grigoriev I.V."/>
            <person name="Hibbett D.S."/>
            <person name="Martin F."/>
        </authorList>
    </citation>
    <scope>NUCLEOTIDE SEQUENCE [LARGE SCALE GENOMIC DNA]</scope>
    <source>
        <strain evidence="10">Zn</strain>
    </source>
</reference>
<reference evidence="9 10" key="1">
    <citation type="submission" date="2014-04" db="EMBL/GenBank/DDBJ databases">
        <authorList>
            <consortium name="DOE Joint Genome Institute"/>
            <person name="Kuo A."/>
            <person name="Martino E."/>
            <person name="Perotto S."/>
            <person name="Kohler A."/>
            <person name="Nagy L.G."/>
            <person name="Floudas D."/>
            <person name="Copeland A."/>
            <person name="Barry K.W."/>
            <person name="Cichocki N."/>
            <person name="Veneault-Fourrey C."/>
            <person name="LaButti K."/>
            <person name="Lindquist E.A."/>
            <person name="Lipzen A."/>
            <person name="Lundell T."/>
            <person name="Morin E."/>
            <person name="Murat C."/>
            <person name="Sun H."/>
            <person name="Tunlid A."/>
            <person name="Henrissat B."/>
            <person name="Grigoriev I.V."/>
            <person name="Hibbett D.S."/>
            <person name="Martin F."/>
            <person name="Nordberg H.P."/>
            <person name="Cantor M.N."/>
            <person name="Hua S.X."/>
        </authorList>
    </citation>
    <scope>NUCLEOTIDE SEQUENCE [LARGE SCALE GENOMIC DNA]</scope>
    <source>
        <strain evidence="9 10">Zn</strain>
    </source>
</reference>
<dbReference type="InterPro" id="IPR037051">
    <property type="entry name" value="4-carb_acid_sugar_kinase_N_sf"/>
</dbReference>
<keyword evidence="2" id="KW-0808">Transferase</keyword>
<evidence type="ECO:0000259" key="7">
    <source>
        <dbReference type="Pfam" id="PF07005"/>
    </source>
</evidence>
<evidence type="ECO:0000256" key="1">
    <source>
        <dbReference type="ARBA" id="ARBA00005715"/>
    </source>
</evidence>
<evidence type="ECO:0000256" key="4">
    <source>
        <dbReference type="ARBA" id="ARBA00022777"/>
    </source>
</evidence>
<dbReference type="InterPro" id="IPR042213">
    <property type="entry name" value="NBD_C_sf"/>
</dbReference>
<evidence type="ECO:0000313" key="10">
    <source>
        <dbReference type="Proteomes" id="UP000054321"/>
    </source>
</evidence>
<dbReference type="SUPFAM" id="SSF142764">
    <property type="entry name" value="YgbK-like"/>
    <property type="match status" value="1"/>
</dbReference>
<evidence type="ECO:0008006" key="11">
    <source>
        <dbReference type="Google" id="ProtNLM"/>
    </source>
</evidence>
<evidence type="ECO:0000256" key="5">
    <source>
        <dbReference type="ARBA" id="ARBA00022840"/>
    </source>
</evidence>
<dbReference type="Pfam" id="PF17042">
    <property type="entry name" value="NBD_C"/>
    <property type="match status" value="1"/>
</dbReference>
<name>A0A0C3C3T5_OIDMZ</name>
<feature type="non-terminal residue" evidence="9">
    <location>
        <position position="1"/>
    </location>
</feature>
<evidence type="ECO:0000256" key="2">
    <source>
        <dbReference type="ARBA" id="ARBA00022679"/>
    </source>
</evidence>
<keyword evidence="3" id="KW-0547">Nucleotide-binding</keyword>
<dbReference type="Proteomes" id="UP000054321">
    <property type="component" value="Unassembled WGS sequence"/>
</dbReference>
<dbReference type="AlphaFoldDB" id="A0A0C3C3T5"/>
<feature type="domain" description="Four-carbon acid sugar kinase nucleotide binding" evidence="8">
    <location>
        <begin position="305"/>
        <end position="506"/>
    </location>
</feature>
<protein>
    <recommendedName>
        <fullName evidence="11">Four-carbon acid sugar kinase nucleotide binding domain-containing protein</fullName>
    </recommendedName>
</protein>
<feature type="domain" description="Four-carbon acid sugar kinase N-terminal" evidence="7">
    <location>
        <begin position="41"/>
        <end position="279"/>
    </location>
</feature>
<organism evidence="9 10">
    <name type="scientific">Oidiodendron maius (strain Zn)</name>
    <dbReference type="NCBI Taxonomy" id="913774"/>
    <lineage>
        <taxon>Eukaryota</taxon>
        <taxon>Fungi</taxon>
        <taxon>Dikarya</taxon>
        <taxon>Ascomycota</taxon>
        <taxon>Pezizomycotina</taxon>
        <taxon>Leotiomycetes</taxon>
        <taxon>Leotiomycetes incertae sedis</taxon>
        <taxon>Myxotrichaceae</taxon>
        <taxon>Oidiodendron</taxon>
    </lineage>
</organism>
<gene>
    <name evidence="9" type="ORF">OIDMADRAFT_137543</name>
</gene>
<dbReference type="Gene3D" id="3.40.980.20">
    <property type="entry name" value="Four-carbon acid sugar kinase, nucleotide binding domain"/>
    <property type="match status" value="1"/>
</dbReference>
<dbReference type="EMBL" id="KN832894">
    <property type="protein sequence ID" value="KIM93543.1"/>
    <property type="molecule type" value="Genomic_DNA"/>
</dbReference>
<sequence length="515" mass="55962">QKYESLPLAQTLAALPEFQHSTEGLRDTIQQKVQARSDLVLVILDDDPTGTQTCHDINVLTMWDIDILAAEFSSGSRSFFILTNTRALPSAMARILVREILINVRQAALATGKQFEVILRGDSTLRGHLLEEMESYIDILGPPDAWVVAPFFQQGGRLTINDVHYVAENVLLIPAANTAFASDKTFGYHSSNLREYVQEKTGSLFLPSSIVSISLEDIRERGLLCVAKKLAAAPKGGVVIVNAVQDEDMLIFCTALFEVQESHNRRFGYRVAASFVSSLLGLTRKGSILPQNLPGFQASNCSGGLIIAGSYVPKTTSQLQSLIQHRGDKLEVITVEVPALIKESNETPLHASTLTADSTTVRKIIDKVSQLLASGRDVLVMTSRQVVTAGSDYARTGSATDLDINNLVAQTLVYILQQIKIRPRYILSKGGVTSSDAATAGLGMKRARVLGQAAPGVPLWWCDKNSDFKSVGEGGREPILDAFGMNLLTRLPLIVFPGNVGGVDTLSELVEQWTI</sequence>
<dbReference type="GO" id="GO:0005524">
    <property type="term" value="F:ATP binding"/>
    <property type="evidence" value="ECO:0007669"/>
    <property type="project" value="UniProtKB-KW"/>
</dbReference>
<dbReference type="Gene3D" id="3.40.50.10840">
    <property type="entry name" value="Putative sugar-binding, N-terminal domain"/>
    <property type="match status" value="1"/>
</dbReference>
<dbReference type="InterPro" id="IPR010737">
    <property type="entry name" value="4-carb_acid_sugar_kinase_N"/>
</dbReference>
<evidence type="ECO:0000256" key="3">
    <source>
        <dbReference type="ARBA" id="ARBA00022741"/>
    </source>
</evidence>
<dbReference type="GO" id="GO:0016301">
    <property type="term" value="F:kinase activity"/>
    <property type="evidence" value="ECO:0007669"/>
    <property type="project" value="UniProtKB-KW"/>
</dbReference>
<dbReference type="Pfam" id="PF07005">
    <property type="entry name" value="SBD_N"/>
    <property type="match status" value="1"/>
</dbReference>
<keyword evidence="10" id="KW-1185">Reference proteome</keyword>
<dbReference type="HOGENOM" id="CLU_044742_0_0_1"/>
<keyword evidence="5" id="KW-0067">ATP-binding</keyword>
<evidence type="ECO:0000256" key="6">
    <source>
        <dbReference type="ARBA" id="ARBA00023277"/>
    </source>
</evidence>
<evidence type="ECO:0000313" key="9">
    <source>
        <dbReference type="EMBL" id="KIM93543.1"/>
    </source>
</evidence>
<comment type="similarity">
    <text evidence="1">Belongs to the four-carbon acid sugar kinase family.</text>
</comment>
<evidence type="ECO:0000259" key="8">
    <source>
        <dbReference type="Pfam" id="PF17042"/>
    </source>
</evidence>
<dbReference type="OrthoDB" id="48988at2759"/>
<keyword evidence="4" id="KW-0418">Kinase</keyword>
<keyword evidence="6" id="KW-0119">Carbohydrate metabolism</keyword>
<dbReference type="InParanoid" id="A0A0C3C3T5"/>
<proteinExistence type="inferred from homology"/>
<dbReference type="InterPro" id="IPR031475">
    <property type="entry name" value="NBD_C"/>
</dbReference>
<dbReference type="STRING" id="913774.A0A0C3C3T5"/>
<accession>A0A0C3C3T5</accession>